<comment type="similarity">
    <text evidence="2">Belongs to the transient receptor potential (TRP) ion channel family.</text>
</comment>
<dbReference type="InterPro" id="IPR032800">
    <property type="entry name" value="TRP_N"/>
</dbReference>
<evidence type="ECO:0000313" key="10">
    <source>
        <dbReference type="EMBL" id="KMU79958.1"/>
    </source>
</evidence>
<evidence type="ECO:0000256" key="2">
    <source>
        <dbReference type="ARBA" id="ARBA00010642"/>
    </source>
</evidence>
<gene>
    <name evidence="10" type="ORF">CISG_08117</name>
</gene>
<evidence type="ECO:0000256" key="5">
    <source>
        <dbReference type="ARBA" id="ARBA00022989"/>
    </source>
</evidence>
<dbReference type="PANTHER" id="PTHR31145:SF5">
    <property type="entry name" value="DUF907 DOMAIN PROTEIN (AFU_ORTHOLOGUE AFUA_2G06100)"/>
    <property type="match status" value="1"/>
</dbReference>
<evidence type="ECO:0000313" key="11">
    <source>
        <dbReference type="Proteomes" id="UP000054559"/>
    </source>
</evidence>
<accession>A0A0J8R877</accession>
<evidence type="ECO:0000256" key="4">
    <source>
        <dbReference type="ARBA" id="ARBA00022729"/>
    </source>
</evidence>
<comment type="subcellular location">
    <subcellularLocation>
        <location evidence="1">Membrane</location>
        <topology evidence="1">Multi-pass membrane protein</topology>
    </subcellularLocation>
</comment>
<keyword evidence="6 7" id="KW-0472">Membrane</keyword>
<dbReference type="Pfam" id="PF14558">
    <property type="entry name" value="TRP_N"/>
    <property type="match status" value="1"/>
</dbReference>
<dbReference type="Pfam" id="PF06011">
    <property type="entry name" value="TRP"/>
    <property type="match status" value="1"/>
</dbReference>
<feature type="chain" id="PRO_5005308062" description="ML-like domain-containing protein" evidence="8">
    <location>
        <begin position="24"/>
        <end position="388"/>
    </location>
</feature>
<dbReference type="GO" id="GO:0009272">
    <property type="term" value="P:fungal-type cell wall biogenesis"/>
    <property type="evidence" value="ECO:0007669"/>
    <property type="project" value="TreeGrafter"/>
</dbReference>
<dbReference type="OrthoDB" id="2115177at2759"/>
<keyword evidence="5 7" id="KW-1133">Transmembrane helix</keyword>
<dbReference type="STRING" id="454286.A0A0J8R877"/>
<dbReference type="GO" id="GO:0055085">
    <property type="term" value="P:transmembrane transport"/>
    <property type="evidence" value="ECO:0007669"/>
    <property type="project" value="TreeGrafter"/>
</dbReference>
<organism evidence="10 11">
    <name type="scientific">Coccidioides immitis RMSCC 3703</name>
    <dbReference type="NCBI Taxonomy" id="454286"/>
    <lineage>
        <taxon>Eukaryota</taxon>
        <taxon>Fungi</taxon>
        <taxon>Dikarya</taxon>
        <taxon>Ascomycota</taxon>
        <taxon>Pezizomycotina</taxon>
        <taxon>Eurotiomycetes</taxon>
        <taxon>Eurotiomycetidae</taxon>
        <taxon>Onygenales</taxon>
        <taxon>Onygenaceae</taxon>
        <taxon>Coccidioides</taxon>
    </lineage>
</organism>
<feature type="domain" description="ML-like" evidence="9">
    <location>
        <begin position="25"/>
        <end position="185"/>
    </location>
</feature>
<dbReference type="Proteomes" id="UP000054559">
    <property type="component" value="Unassembled WGS sequence"/>
</dbReference>
<sequence>MGLGRYLAVTPLVWAAFCNLALAGDVLKTNGFLTCLDDADIKVERLDISFDRSTNRITFDVAGSSSKEQEVTASLVVNAYGQRFTQEFDPCDEKTKVDQLCPVPARSFAAKDSVTIPSDFIVPARSFAAKDSGYKYLPISLVKSPPLAFAIPDLQAEATLELKARDNDKPLACIQSVVGNGKTLESPAVSYAAAGIAGAALALTGVSAAMAGGAPGAASTGPSFGDVLGWFHTMAMNGMLSVNYPPVYRSFTKNFGFSTGLIPWFQMQSTIDDFRNRTGGNLTHSNVAFLRNATLIFGDNTNSKQPAKRALGSIFNLLPLAVRDVEVTENTSPSDDKNEDGINHVVSRFKAYAEQLSIPEANTFMTVLLVFAIIVAGIAVAHPGNLGS</sequence>
<evidence type="ECO:0000259" key="9">
    <source>
        <dbReference type="SMART" id="SM01320"/>
    </source>
</evidence>
<dbReference type="AlphaFoldDB" id="A0A0J8R877"/>
<reference evidence="11" key="1">
    <citation type="journal article" date="2010" name="Genome Res.">
        <title>Population genomic sequencing of Coccidioides fungi reveals recent hybridization and transposon control.</title>
        <authorList>
            <person name="Neafsey D.E."/>
            <person name="Barker B.M."/>
            <person name="Sharpton T.J."/>
            <person name="Stajich J.E."/>
            <person name="Park D.J."/>
            <person name="Whiston E."/>
            <person name="Hung C.-Y."/>
            <person name="McMahan C."/>
            <person name="White J."/>
            <person name="Sykes S."/>
            <person name="Heiman D."/>
            <person name="Young S."/>
            <person name="Zeng Q."/>
            <person name="Abouelleil A."/>
            <person name="Aftuck L."/>
            <person name="Bessette D."/>
            <person name="Brown A."/>
            <person name="FitzGerald M."/>
            <person name="Lui A."/>
            <person name="Macdonald J.P."/>
            <person name="Priest M."/>
            <person name="Orbach M.J."/>
            <person name="Galgiani J.N."/>
            <person name="Kirkland T.N."/>
            <person name="Cole G.T."/>
            <person name="Birren B.W."/>
            <person name="Henn M.R."/>
            <person name="Taylor J.W."/>
            <person name="Rounsley S.D."/>
        </authorList>
    </citation>
    <scope>NUCLEOTIDE SEQUENCE [LARGE SCALE GENOMIC DNA]</scope>
    <source>
        <strain evidence="11">RMSCC 3703</strain>
    </source>
</reference>
<dbReference type="InterPro" id="IPR040241">
    <property type="entry name" value="TRP_Flc/Pkd2-like"/>
</dbReference>
<dbReference type="GO" id="GO:0016020">
    <property type="term" value="C:membrane"/>
    <property type="evidence" value="ECO:0007669"/>
    <property type="project" value="UniProtKB-SubCell"/>
</dbReference>
<evidence type="ECO:0000256" key="7">
    <source>
        <dbReference type="SAM" id="Phobius"/>
    </source>
</evidence>
<feature type="signal peptide" evidence="8">
    <location>
        <begin position="1"/>
        <end position="23"/>
    </location>
</feature>
<proteinExistence type="inferred from homology"/>
<keyword evidence="4 8" id="KW-0732">Signal</keyword>
<evidence type="ECO:0000256" key="1">
    <source>
        <dbReference type="ARBA" id="ARBA00004141"/>
    </source>
</evidence>
<dbReference type="SMART" id="SM01320">
    <property type="entry name" value="TRP_N"/>
    <property type="match status" value="1"/>
</dbReference>
<name>A0A0J8R877_COCIT</name>
<feature type="transmembrane region" description="Helical" evidence="7">
    <location>
        <begin position="364"/>
        <end position="382"/>
    </location>
</feature>
<keyword evidence="3 7" id="KW-0812">Transmembrane</keyword>
<dbReference type="EMBL" id="DS268181">
    <property type="protein sequence ID" value="KMU79958.1"/>
    <property type="molecule type" value="Genomic_DNA"/>
</dbReference>
<evidence type="ECO:0000256" key="3">
    <source>
        <dbReference type="ARBA" id="ARBA00022692"/>
    </source>
</evidence>
<protein>
    <recommendedName>
        <fullName evidence="9">ML-like domain-containing protein</fullName>
    </recommendedName>
</protein>
<dbReference type="PANTHER" id="PTHR31145">
    <property type="entry name" value="INTEGRAL MEMBRANE PROTEIN (AFU_ORTHOLOGUE AFUA_7G01610)"/>
    <property type="match status" value="1"/>
</dbReference>
<evidence type="ECO:0000256" key="6">
    <source>
        <dbReference type="ARBA" id="ARBA00023136"/>
    </source>
</evidence>
<dbReference type="InterPro" id="IPR010308">
    <property type="entry name" value="TRP_C"/>
</dbReference>
<evidence type="ECO:0000256" key="8">
    <source>
        <dbReference type="SAM" id="SignalP"/>
    </source>
</evidence>